<evidence type="ECO:0000256" key="1">
    <source>
        <dbReference type="ARBA" id="ARBA00004381"/>
    </source>
</evidence>
<comment type="subcellular location">
    <subcellularLocation>
        <location evidence="1">Virion membrane</location>
        <topology evidence="1">Single-pass membrane protein</topology>
    </subcellularLocation>
</comment>
<dbReference type="GeneID" id="28340392"/>
<dbReference type="KEGG" id="vg:28340392"/>
<evidence type="ECO:0000313" key="11">
    <source>
        <dbReference type="Proteomes" id="UP000203626"/>
    </source>
</evidence>
<sequence>MGASVSVQTVVNTINDKIRTKLEQQASASATAVCDVTIGSLIIRKNLGCSVSVRNLCSAQADAQLDAILSAVTDVYNNLSDSQKAYVPELLTASLNIQTTVNTAVKDFETYLKQTCNSDAIIHNKIKVQNVVMDECASPPGAITHIDFTNTGTAKGNCGVKAVLDVLTKASTKESSSQIANIPTYYLIIAIVLVIFAMIFLYYAKHMLVTSTTDKIKLILASKPDVHWTTYLDTFYTYSPSVLSNKQV</sequence>
<reference evidence="10 11" key="1">
    <citation type="journal article" date="2016" name="J. Gen. Virol.">
        <title>Genomic characterization of a novel poxvirus from a flying fox: evidence for a new genus?</title>
        <authorList>
            <person name="O'Dea M.A."/>
            <person name="Tu S.L."/>
            <person name="Pang S."/>
            <person name="De Ridder T."/>
            <person name="Jackson B."/>
            <person name="Upton C."/>
        </authorList>
    </citation>
    <scope>NUCLEOTIDE SEQUENCE [LARGE SCALE GENOMIC DNA]</scope>
    <source>
        <strain evidence="10 11">Australia</strain>
    </source>
</reference>
<evidence type="ECO:0000256" key="2">
    <source>
        <dbReference type="ARBA" id="ARBA00022692"/>
    </source>
</evidence>
<keyword evidence="5 9" id="KW-1133">Transmembrane helix</keyword>
<keyword evidence="3" id="KW-0261">Viral envelope protein</keyword>
<name>A0A1B1MRI9_9POXV</name>
<accession>A0A1B1MRI9</accession>
<protein>
    <submittedName>
        <fullName evidence="10">Imv membrane protein</fullName>
    </submittedName>
</protein>
<evidence type="ECO:0000313" key="10">
    <source>
        <dbReference type="EMBL" id="ANS71149.1"/>
    </source>
</evidence>
<dbReference type="Pfam" id="PF02442">
    <property type="entry name" value="L1R_F9L"/>
    <property type="match status" value="1"/>
</dbReference>
<keyword evidence="7" id="KW-1015">Disulfide bond</keyword>
<evidence type="ECO:0000256" key="6">
    <source>
        <dbReference type="ARBA" id="ARBA00023136"/>
    </source>
</evidence>
<keyword evidence="2 9" id="KW-0812">Transmembrane</keyword>
<evidence type="ECO:0000256" key="8">
    <source>
        <dbReference type="ARBA" id="ARBA00034668"/>
    </source>
</evidence>
<keyword evidence="11" id="KW-1185">Reference proteome</keyword>
<dbReference type="GO" id="GO:0019031">
    <property type="term" value="C:viral envelope"/>
    <property type="evidence" value="ECO:0007669"/>
    <property type="project" value="UniProtKB-KW"/>
</dbReference>
<proteinExistence type="predicted"/>
<dbReference type="EMBL" id="KU980965">
    <property type="protein sequence ID" value="ANS71149.1"/>
    <property type="molecule type" value="Genomic_DNA"/>
</dbReference>
<evidence type="ECO:0000256" key="7">
    <source>
        <dbReference type="ARBA" id="ARBA00023157"/>
    </source>
</evidence>
<keyword evidence="6 9" id="KW-0472">Membrane</keyword>
<comment type="function">
    <text evidence="8">Component of the entry fusion complex (EFC), which consists of 11 proteins. During cell infection, this complex mediates entry of the virion core into the host cytoplasm by a two-step mechanism consisting of lipid mixing of the viral and cellular membranes and subsequent pore formation.</text>
</comment>
<organism evidence="10 11">
    <name type="scientific">Pteropox virus</name>
    <dbReference type="NCBI Taxonomy" id="1873698"/>
    <lineage>
        <taxon>Viruses</taxon>
        <taxon>Varidnaviria</taxon>
        <taxon>Bamfordvirae</taxon>
        <taxon>Nucleocytoviricota</taxon>
        <taxon>Pokkesviricetes</taxon>
        <taxon>Chitovirales</taxon>
        <taxon>Poxviridae</taxon>
        <taxon>Chordopoxvirinae</taxon>
        <taxon>Pteropopoxvirus</taxon>
        <taxon>Pteropopoxvirus pteropox</taxon>
    </lineage>
</organism>
<evidence type="ECO:0000256" key="3">
    <source>
        <dbReference type="ARBA" id="ARBA00022879"/>
    </source>
</evidence>
<dbReference type="GO" id="GO:0055036">
    <property type="term" value="C:virion membrane"/>
    <property type="evidence" value="ECO:0007669"/>
    <property type="project" value="UniProtKB-SubCell"/>
</dbReference>
<dbReference type="Proteomes" id="UP000203626">
    <property type="component" value="Segment"/>
</dbReference>
<feature type="transmembrane region" description="Helical" evidence="9">
    <location>
        <begin position="185"/>
        <end position="204"/>
    </location>
</feature>
<evidence type="ECO:0000256" key="4">
    <source>
        <dbReference type="ARBA" id="ARBA00022921"/>
    </source>
</evidence>
<dbReference type="OrthoDB" id="8372at10239"/>
<keyword evidence="3" id="KW-0946">Virion</keyword>
<evidence type="ECO:0000256" key="9">
    <source>
        <dbReference type="SAM" id="Phobius"/>
    </source>
</evidence>
<keyword evidence="4" id="KW-0426">Late protein</keyword>
<evidence type="ECO:0000256" key="5">
    <source>
        <dbReference type="ARBA" id="ARBA00022989"/>
    </source>
</evidence>
<dbReference type="RefSeq" id="YP_009268780.1">
    <property type="nucleotide sequence ID" value="NC_030656.1"/>
</dbReference>
<gene>
    <name evidence="10" type="ORF">PTPV-Aus-065</name>
</gene>
<dbReference type="InterPro" id="IPR003472">
    <property type="entry name" value="Virion_mem_poxvirus_L1"/>
</dbReference>